<keyword evidence="1" id="KW-0812">Transmembrane</keyword>
<evidence type="ECO:0000313" key="3">
    <source>
        <dbReference type="Proteomes" id="UP000295371"/>
    </source>
</evidence>
<keyword evidence="1" id="KW-0472">Membrane</keyword>
<dbReference type="Proteomes" id="UP000295371">
    <property type="component" value="Unassembled WGS sequence"/>
</dbReference>
<evidence type="ECO:0000313" key="2">
    <source>
        <dbReference type="EMBL" id="TDT33523.1"/>
    </source>
</evidence>
<dbReference type="EMBL" id="SOAW01000001">
    <property type="protein sequence ID" value="TDT33523.1"/>
    <property type="molecule type" value="Genomic_DNA"/>
</dbReference>
<feature type="transmembrane region" description="Helical" evidence="1">
    <location>
        <begin position="6"/>
        <end position="28"/>
    </location>
</feature>
<accession>A0A4R7JAE7</accession>
<reference evidence="2 3" key="1">
    <citation type="submission" date="2019-03" db="EMBL/GenBank/DDBJ databases">
        <title>Genomic Encyclopedia of Archaeal and Bacterial Type Strains, Phase II (KMG-II): from individual species to whole genera.</title>
        <authorList>
            <person name="Goeker M."/>
        </authorList>
    </citation>
    <scope>NUCLEOTIDE SEQUENCE [LARGE SCALE GENOMIC DNA]</scope>
    <source>
        <strain evidence="2 3">DSM 24323</strain>
    </source>
</reference>
<keyword evidence="3" id="KW-1185">Reference proteome</keyword>
<gene>
    <name evidence="2" type="ORF">CLV29_1141</name>
</gene>
<evidence type="ECO:0000256" key="1">
    <source>
        <dbReference type="SAM" id="Phobius"/>
    </source>
</evidence>
<dbReference type="AlphaFoldDB" id="A0A4R7JAE7"/>
<keyword evidence="1" id="KW-1133">Transmembrane helix</keyword>
<comment type="caution">
    <text evidence="2">The sequence shown here is derived from an EMBL/GenBank/DDBJ whole genome shotgun (WGS) entry which is preliminary data.</text>
</comment>
<protein>
    <submittedName>
        <fullName evidence="2">Uncharacterized protein</fullName>
    </submittedName>
</protein>
<dbReference type="RefSeq" id="WP_279586453.1">
    <property type="nucleotide sequence ID" value="NZ_CP171129.1"/>
</dbReference>
<proteinExistence type="predicted"/>
<sequence>MTSSGSVITLVLACLVMLAVIVFMIWILRKLVTRWLERNSRP</sequence>
<organism evidence="2 3">
    <name type="scientific">Naumannella halotolerans</name>
    <dbReference type="NCBI Taxonomy" id="993414"/>
    <lineage>
        <taxon>Bacteria</taxon>
        <taxon>Bacillati</taxon>
        <taxon>Actinomycetota</taxon>
        <taxon>Actinomycetes</taxon>
        <taxon>Propionibacteriales</taxon>
        <taxon>Propionibacteriaceae</taxon>
        <taxon>Naumannella</taxon>
    </lineage>
</organism>
<name>A0A4R7JAE7_9ACTN</name>